<protein>
    <recommendedName>
        <fullName evidence="4">Glucose-6-phosphate isomerase</fullName>
        <ecNumber evidence="4">5.3.1.9</ecNumber>
    </recommendedName>
</protein>
<evidence type="ECO:0000256" key="2">
    <source>
        <dbReference type="ARBA" id="ARBA00023152"/>
    </source>
</evidence>
<dbReference type="InterPro" id="IPR001347">
    <property type="entry name" value="SIS_dom"/>
</dbReference>
<dbReference type="Proteomes" id="UP000182652">
    <property type="component" value="Unassembled WGS sequence"/>
</dbReference>
<dbReference type="Pfam" id="PF00342">
    <property type="entry name" value="PGI"/>
    <property type="match status" value="1"/>
</dbReference>
<reference evidence="6 7" key="1">
    <citation type="submission" date="2016-10" db="EMBL/GenBank/DDBJ databases">
        <authorList>
            <person name="de Groot N.N."/>
        </authorList>
    </citation>
    <scope>NUCLEOTIDE SEQUENCE [LARGE SCALE GENOMIC DNA]</scope>
    <source>
        <strain evidence="6 7">DSM 10495</strain>
    </source>
</reference>
<dbReference type="UniPathway" id="UPA00109">
    <property type="reaction ID" value="UER00181"/>
</dbReference>
<keyword evidence="3 4" id="KW-0413">Isomerase</keyword>
<dbReference type="GO" id="GO:0005829">
    <property type="term" value="C:cytosol"/>
    <property type="evidence" value="ECO:0007669"/>
    <property type="project" value="TreeGrafter"/>
</dbReference>
<feature type="domain" description="SIS" evidence="5">
    <location>
        <begin position="71"/>
        <end position="216"/>
    </location>
</feature>
<dbReference type="GO" id="GO:0048029">
    <property type="term" value="F:monosaccharide binding"/>
    <property type="evidence" value="ECO:0007669"/>
    <property type="project" value="TreeGrafter"/>
</dbReference>
<dbReference type="AlphaFoldDB" id="A0A1H4QGX3"/>
<dbReference type="SMR" id="A0A1H4QGX3"/>
<keyword evidence="2 4" id="KW-0324">Glycolysis</keyword>
<dbReference type="GO" id="GO:0097367">
    <property type="term" value="F:carbohydrate derivative binding"/>
    <property type="evidence" value="ECO:0007669"/>
    <property type="project" value="InterPro"/>
</dbReference>
<dbReference type="PROSITE" id="PS51464">
    <property type="entry name" value="SIS"/>
    <property type="match status" value="1"/>
</dbReference>
<gene>
    <name evidence="6" type="ORF">SAMN04489745_2284</name>
</gene>
<sequence length="540" mass="56242">MSTLSYDAAGAAADAKTRHIDQLVQDHVATRIIAKDATLWGPEAESESSIRLGWVEAPAVSRPLVDGIVSLREELHAEGIDHVVLCGMGGSSLAPEVITATAGVELTVLDSTDPEQVAAALADRLERTVVVVSSKSGSTVETDSQRRAFEAAFEAAGIDPKSRVVIVTDPGSPLDEAARAAGYRAVFNADPNVGGRFSALTAFGLVPSGLAGVDIAALLDEAEDTLEILNEDDTDNIGLALGAALGGTDPLRNKIVIVDNGSGIVGFADWAEQLIAESTGKSGKGLLPVVAPADAPELTLDAPDVLVVRLVSPDDDDAAATGNEVEIAGGLAAQMVVWEFAVAVAGRLLGINPYDQPDVEAAKVAARGLLDARPEPVPADFTDGAIEVRGGEWLADAEVNDTVESALKALLGRLGDRGYVSVQAYLDRLAYPQLESVRNPLVAVTGRPVTFGWGPRFLHSTGQFHKGGPAEGVFLQITADSSTDVVIPERPFTFGQLISAQAAGDAQVLADHGVPVLRLHLTDRAAGVRQLLDIVNNLGR</sequence>
<dbReference type="SUPFAM" id="SSF53697">
    <property type="entry name" value="SIS domain"/>
    <property type="match status" value="1"/>
</dbReference>
<dbReference type="STRING" id="156980.SAMN04489745_2284"/>
<comment type="pathway">
    <text evidence="4">Carbohydrate degradation; glycolysis; D-glyceraldehyde 3-phosphate and glycerone phosphate from D-glucose: step 2/4.</text>
</comment>
<dbReference type="PANTHER" id="PTHR11469">
    <property type="entry name" value="GLUCOSE-6-PHOSPHATE ISOMERASE"/>
    <property type="match status" value="1"/>
</dbReference>
<dbReference type="EMBL" id="FNSN01000003">
    <property type="protein sequence ID" value="SEC18824.1"/>
    <property type="molecule type" value="Genomic_DNA"/>
</dbReference>
<dbReference type="EC" id="5.3.1.9" evidence="4"/>
<evidence type="ECO:0000259" key="5">
    <source>
        <dbReference type="PROSITE" id="PS51464"/>
    </source>
</evidence>
<dbReference type="Gene3D" id="3.40.50.10490">
    <property type="entry name" value="Glucose-6-phosphate isomerase like protein, domain 1"/>
    <property type="match status" value="3"/>
</dbReference>
<dbReference type="PANTHER" id="PTHR11469:SF1">
    <property type="entry name" value="GLUCOSE-6-PHOSPHATE ISOMERASE"/>
    <property type="match status" value="1"/>
</dbReference>
<dbReference type="GO" id="GO:0004347">
    <property type="term" value="F:glucose-6-phosphate isomerase activity"/>
    <property type="evidence" value="ECO:0007669"/>
    <property type="project" value="UniProtKB-EC"/>
</dbReference>
<dbReference type="InterPro" id="IPR046348">
    <property type="entry name" value="SIS_dom_sf"/>
</dbReference>
<keyword evidence="1 4" id="KW-0312">Gluconeogenesis</keyword>
<proteinExistence type="inferred from homology"/>
<accession>A0A1H4QGX3</accession>
<evidence type="ECO:0000256" key="3">
    <source>
        <dbReference type="ARBA" id="ARBA00023235"/>
    </source>
</evidence>
<comment type="similarity">
    <text evidence="4">Belongs to the GPI family.</text>
</comment>
<dbReference type="RefSeq" id="WP_066212801.1">
    <property type="nucleotide sequence ID" value="NZ_FNSN01000003.1"/>
</dbReference>
<dbReference type="PROSITE" id="PS51463">
    <property type="entry name" value="P_GLUCOSE_ISOMERASE_3"/>
    <property type="match status" value="1"/>
</dbReference>
<evidence type="ECO:0000313" key="6">
    <source>
        <dbReference type="EMBL" id="SEC18824.1"/>
    </source>
</evidence>
<organism evidence="6 7">
    <name type="scientific">Arthrobacter woluwensis</name>
    <dbReference type="NCBI Taxonomy" id="156980"/>
    <lineage>
        <taxon>Bacteria</taxon>
        <taxon>Bacillati</taxon>
        <taxon>Actinomycetota</taxon>
        <taxon>Actinomycetes</taxon>
        <taxon>Micrococcales</taxon>
        <taxon>Micrococcaceae</taxon>
        <taxon>Arthrobacter</taxon>
    </lineage>
</organism>
<evidence type="ECO:0000313" key="7">
    <source>
        <dbReference type="Proteomes" id="UP000182652"/>
    </source>
</evidence>
<comment type="catalytic activity">
    <reaction evidence="4">
        <text>alpha-D-glucose 6-phosphate = beta-D-fructose 6-phosphate</text>
        <dbReference type="Rhea" id="RHEA:11816"/>
        <dbReference type="ChEBI" id="CHEBI:57634"/>
        <dbReference type="ChEBI" id="CHEBI:58225"/>
        <dbReference type="EC" id="5.3.1.9"/>
    </reaction>
</comment>
<dbReference type="GO" id="GO:0006096">
    <property type="term" value="P:glycolytic process"/>
    <property type="evidence" value="ECO:0007669"/>
    <property type="project" value="UniProtKB-UniPathway"/>
</dbReference>
<dbReference type="PRINTS" id="PR00662">
    <property type="entry name" value="G6PISOMERASE"/>
</dbReference>
<evidence type="ECO:0000256" key="4">
    <source>
        <dbReference type="RuleBase" id="RU000612"/>
    </source>
</evidence>
<dbReference type="InterPro" id="IPR001672">
    <property type="entry name" value="G6P_Isomerase"/>
</dbReference>
<dbReference type="GO" id="GO:0006094">
    <property type="term" value="P:gluconeogenesis"/>
    <property type="evidence" value="ECO:0007669"/>
    <property type="project" value="UniProtKB-KW"/>
</dbReference>
<evidence type="ECO:0000256" key="1">
    <source>
        <dbReference type="ARBA" id="ARBA00022432"/>
    </source>
</evidence>
<dbReference type="GO" id="GO:0051156">
    <property type="term" value="P:glucose 6-phosphate metabolic process"/>
    <property type="evidence" value="ECO:0007669"/>
    <property type="project" value="TreeGrafter"/>
</dbReference>
<name>A0A1H4QGX3_9MICC</name>
<keyword evidence="7" id="KW-1185">Reference proteome</keyword>